<evidence type="ECO:0000313" key="4">
    <source>
        <dbReference type="Proteomes" id="UP001302676"/>
    </source>
</evidence>
<dbReference type="AlphaFoldDB" id="A0AAN6V9H6"/>
<dbReference type="RefSeq" id="XP_062640247.1">
    <property type="nucleotide sequence ID" value="XM_062779418.1"/>
</dbReference>
<accession>A0AAN6V9H6</accession>
<dbReference type="InterPro" id="IPR018909">
    <property type="entry name" value="Eng1_septum"/>
</dbReference>
<proteinExistence type="predicted"/>
<dbReference type="PANTHER" id="PTHR42047">
    <property type="entry name" value="PROTEIN, PUTATIVE (AFU_ORTHOLOGUE AFUA_6G03560)-RELATED"/>
    <property type="match status" value="1"/>
</dbReference>
<protein>
    <submittedName>
        <fullName evidence="3">Carbohydrate-binding module family 52 protein</fullName>
    </submittedName>
</protein>
<name>A0AAN6V9H6_9PEZI</name>
<reference evidence="3" key="1">
    <citation type="journal article" date="2023" name="Mol. Phylogenet. Evol.">
        <title>Genome-scale phylogeny and comparative genomics of the fungal order Sordariales.</title>
        <authorList>
            <person name="Hensen N."/>
            <person name="Bonometti L."/>
            <person name="Westerberg I."/>
            <person name="Brannstrom I.O."/>
            <person name="Guillou S."/>
            <person name="Cros-Aarteil S."/>
            <person name="Calhoun S."/>
            <person name="Haridas S."/>
            <person name="Kuo A."/>
            <person name="Mondo S."/>
            <person name="Pangilinan J."/>
            <person name="Riley R."/>
            <person name="LaButti K."/>
            <person name="Andreopoulos B."/>
            <person name="Lipzen A."/>
            <person name="Chen C."/>
            <person name="Yan M."/>
            <person name="Daum C."/>
            <person name="Ng V."/>
            <person name="Clum A."/>
            <person name="Steindorff A."/>
            <person name="Ohm R.A."/>
            <person name="Martin F."/>
            <person name="Silar P."/>
            <person name="Natvig D.O."/>
            <person name="Lalanne C."/>
            <person name="Gautier V."/>
            <person name="Ament-Velasquez S.L."/>
            <person name="Kruys A."/>
            <person name="Hutchinson M.I."/>
            <person name="Powell A.J."/>
            <person name="Barry K."/>
            <person name="Miller A.N."/>
            <person name="Grigoriev I.V."/>
            <person name="Debuchy R."/>
            <person name="Gladieux P."/>
            <person name="Hiltunen Thoren M."/>
            <person name="Johannesson H."/>
        </authorList>
    </citation>
    <scope>NUCLEOTIDE SEQUENCE</scope>
    <source>
        <strain evidence="3">CBS 141.50</strain>
    </source>
</reference>
<reference evidence="3" key="2">
    <citation type="submission" date="2023-05" db="EMBL/GenBank/DDBJ databases">
        <authorList>
            <consortium name="Lawrence Berkeley National Laboratory"/>
            <person name="Steindorff A."/>
            <person name="Hensen N."/>
            <person name="Bonometti L."/>
            <person name="Westerberg I."/>
            <person name="Brannstrom I.O."/>
            <person name="Guillou S."/>
            <person name="Cros-Aarteil S."/>
            <person name="Calhoun S."/>
            <person name="Haridas S."/>
            <person name="Kuo A."/>
            <person name="Mondo S."/>
            <person name="Pangilinan J."/>
            <person name="Riley R."/>
            <person name="Labutti K."/>
            <person name="Andreopoulos B."/>
            <person name="Lipzen A."/>
            <person name="Chen C."/>
            <person name="Yanf M."/>
            <person name="Daum C."/>
            <person name="Ng V."/>
            <person name="Clum A."/>
            <person name="Ohm R."/>
            <person name="Martin F."/>
            <person name="Silar P."/>
            <person name="Natvig D."/>
            <person name="Lalanne C."/>
            <person name="Gautier V."/>
            <person name="Ament-Velasquez S.L."/>
            <person name="Kruys A."/>
            <person name="Hutchinson M.I."/>
            <person name="Powell A.J."/>
            <person name="Barry K."/>
            <person name="Miller A.N."/>
            <person name="Grigoriev I.V."/>
            <person name="Debuchy R."/>
            <person name="Gladieux P."/>
            <person name="Thoren M.H."/>
            <person name="Johannesson H."/>
        </authorList>
    </citation>
    <scope>NUCLEOTIDE SEQUENCE</scope>
    <source>
        <strain evidence="3">CBS 141.50</strain>
    </source>
</reference>
<evidence type="ECO:0000256" key="1">
    <source>
        <dbReference type="SAM" id="SignalP"/>
    </source>
</evidence>
<comment type="caution">
    <text evidence="3">The sequence shown here is derived from an EMBL/GenBank/DDBJ whole genome shotgun (WGS) entry which is preliminary data.</text>
</comment>
<feature type="chain" id="PRO_5042947038" evidence="1">
    <location>
        <begin position="21"/>
        <end position="248"/>
    </location>
</feature>
<feature type="signal peptide" evidence="1">
    <location>
        <begin position="1"/>
        <end position="20"/>
    </location>
</feature>
<dbReference type="GeneID" id="87816031"/>
<gene>
    <name evidence="3" type="ORF">C8A04DRAFT_25067</name>
</gene>
<dbReference type="InterPro" id="IPR052820">
    <property type="entry name" value="PhiA_domain"/>
</dbReference>
<dbReference type="EMBL" id="MU853558">
    <property type="protein sequence ID" value="KAK4146876.1"/>
    <property type="molecule type" value="Genomic_DNA"/>
</dbReference>
<organism evidence="3 4">
    <name type="scientific">Dichotomopilus funicola</name>
    <dbReference type="NCBI Taxonomy" id="1934379"/>
    <lineage>
        <taxon>Eukaryota</taxon>
        <taxon>Fungi</taxon>
        <taxon>Dikarya</taxon>
        <taxon>Ascomycota</taxon>
        <taxon>Pezizomycotina</taxon>
        <taxon>Sordariomycetes</taxon>
        <taxon>Sordariomycetidae</taxon>
        <taxon>Sordariales</taxon>
        <taxon>Chaetomiaceae</taxon>
        <taxon>Dichotomopilus</taxon>
    </lineage>
</organism>
<dbReference type="Proteomes" id="UP001302676">
    <property type="component" value="Unassembled WGS sequence"/>
</dbReference>
<keyword evidence="1" id="KW-0732">Signal</keyword>
<evidence type="ECO:0000313" key="3">
    <source>
        <dbReference type="EMBL" id="KAK4146876.1"/>
    </source>
</evidence>
<dbReference type="PANTHER" id="PTHR42047:SF1">
    <property type="entry name" value="PROTEIN, PUTATIVE (AFU_ORTHOLOGUE AFUA_6G03560)-RELATED"/>
    <property type="match status" value="1"/>
</dbReference>
<feature type="domain" description="Endo-1,3(4)-beta-glucanase 1 carbohydrate binding" evidence="2">
    <location>
        <begin position="25"/>
        <end position="73"/>
    </location>
</feature>
<dbReference type="Pfam" id="PF10645">
    <property type="entry name" value="Carb_bind"/>
    <property type="match status" value="1"/>
</dbReference>
<dbReference type="GO" id="GO:0030246">
    <property type="term" value="F:carbohydrate binding"/>
    <property type="evidence" value="ECO:0007669"/>
    <property type="project" value="InterPro"/>
</dbReference>
<evidence type="ECO:0000259" key="2">
    <source>
        <dbReference type="Pfam" id="PF10645"/>
    </source>
</evidence>
<sequence length="248" mass="25527">MSRFTLAAVALAGLASGVLGADLKTCGQTQYDPAQYVCHENQFLCPITAGEPLSNCAGACYSKFMYSCTDNVLALLPATSIPFTLTADNPGLPIHGKPVTASDFHWTINGETKSYCPDQVGDSCPKGDKTIIAAGGGGISMNVMVPGGQLAFLDPYWNIGYTQAHSANIPSGSVTTGFAALEGGGLINLNGAGWGWGACPPRASGGGGPAWNLVAKNATNAEKYAECLPINLKINSVASGTIGAWQYT</sequence>
<keyword evidence="4" id="KW-1185">Reference proteome</keyword>